<accession>A0AAD4IMA1</accession>
<protein>
    <submittedName>
        <fullName evidence="1">Uncharacterized protein</fullName>
    </submittedName>
</protein>
<feature type="non-terminal residue" evidence="1">
    <location>
        <position position="57"/>
    </location>
</feature>
<dbReference type="AlphaFoldDB" id="A0AAD4IMA1"/>
<keyword evidence="2" id="KW-1185">Reference proteome</keyword>
<proteinExistence type="predicted"/>
<dbReference type="PANTHER" id="PTHR37718">
    <property type="entry name" value="BNAC03G61340D PROTEIN"/>
    <property type="match status" value="1"/>
</dbReference>
<name>A0AAD4IMA1_PERFH</name>
<organism evidence="1 2">
    <name type="scientific">Perilla frutescens var. hirtella</name>
    <name type="common">Perilla citriodora</name>
    <name type="synonym">Perilla setoyensis</name>
    <dbReference type="NCBI Taxonomy" id="608512"/>
    <lineage>
        <taxon>Eukaryota</taxon>
        <taxon>Viridiplantae</taxon>
        <taxon>Streptophyta</taxon>
        <taxon>Embryophyta</taxon>
        <taxon>Tracheophyta</taxon>
        <taxon>Spermatophyta</taxon>
        <taxon>Magnoliopsida</taxon>
        <taxon>eudicotyledons</taxon>
        <taxon>Gunneridae</taxon>
        <taxon>Pentapetalae</taxon>
        <taxon>asterids</taxon>
        <taxon>lamiids</taxon>
        <taxon>Lamiales</taxon>
        <taxon>Lamiaceae</taxon>
        <taxon>Nepetoideae</taxon>
        <taxon>Elsholtzieae</taxon>
        <taxon>Perilla</taxon>
    </lineage>
</organism>
<dbReference type="EMBL" id="SDAM02029626">
    <property type="protein sequence ID" value="KAH6755218.1"/>
    <property type="molecule type" value="Genomic_DNA"/>
</dbReference>
<comment type="caution">
    <text evidence="1">The sequence shown here is derived from an EMBL/GenBank/DDBJ whole genome shotgun (WGS) entry which is preliminary data.</text>
</comment>
<evidence type="ECO:0000313" key="2">
    <source>
        <dbReference type="Proteomes" id="UP001190926"/>
    </source>
</evidence>
<dbReference type="PANTHER" id="PTHR37718:SF2">
    <property type="entry name" value="OS03G0205150 PROTEIN"/>
    <property type="match status" value="1"/>
</dbReference>
<evidence type="ECO:0000313" key="1">
    <source>
        <dbReference type="EMBL" id="KAH6755218.1"/>
    </source>
</evidence>
<gene>
    <name evidence="1" type="ORF">C2S53_017476</name>
</gene>
<reference evidence="1 2" key="1">
    <citation type="journal article" date="2021" name="Nat. Commun.">
        <title>Incipient diploidization of the medicinal plant Perilla within 10,000 years.</title>
        <authorList>
            <person name="Zhang Y."/>
            <person name="Shen Q."/>
            <person name="Leng L."/>
            <person name="Zhang D."/>
            <person name="Chen S."/>
            <person name="Shi Y."/>
            <person name="Ning Z."/>
            <person name="Chen S."/>
        </authorList>
    </citation>
    <scope>NUCLEOTIDE SEQUENCE [LARGE SCALE GENOMIC DNA]</scope>
    <source>
        <strain evidence="2">cv. PC099</strain>
    </source>
</reference>
<dbReference type="Proteomes" id="UP001190926">
    <property type="component" value="Unassembled WGS sequence"/>
</dbReference>
<sequence length="57" mass="6946">MDPKHSGDVVKHLEKQNELLMDAYRSMSHELHRLQIEEEMLMRKYYEFMAAHDLLEK</sequence>